<dbReference type="AlphaFoldDB" id="A0A9R1WS00"/>
<sequence length="184" mass="20033">MCLFDSDQGTNKVSSTGDEEQALDIIESIASHINEIVISGKSCVATTTPSNALESPCFLHQTQTDEETDEIGEFVTCMGGCSSESNCRNIKKQQASKEDFPSAPPFSCSFGEIKQDKEHSPLPKANYMSSTGDSVDFLAKSTVEKKIHVVDLKPINKQETSNPSRFDSTSSIFANYIATLCNFP</sequence>
<accession>A0A9R1WS00</accession>
<comment type="caution">
    <text evidence="1">The sequence shown here is derived from an EMBL/GenBank/DDBJ whole genome shotgun (WGS) entry which is preliminary data.</text>
</comment>
<name>A0A9R1WS00_LACSA</name>
<dbReference type="EMBL" id="NBSK02000009">
    <property type="protein sequence ID" value="KAJ0185079.1"/>
    <property type="molecule type" value="Genomic_DNA"/>
</dbReference>
<organism evidence="1 2">
    <name type="scientific">Lactuca sativa</name>
    <name type="common">Garden lettuce</name>
    <dbReference type="NCBI Taxonomy" id="4236"/>
    <lineage>
        <taxon>Eukaryota</taxon>
        <taxon>Viridiplantae</taxon>
        <taxon>Streptophyta</taxon>
        <taxon>Embryophyta</taxon>
        <taxon>Tracheophyta</taxon>
        <taxon>Spermatophyta</taxon>
        <taxon>Magnoliopsida</taxon>
        <taxon>eudicotyledons</taxon>
        <taxon>Gunneridae</taxon>
        <taxon>Pentapetalae</taxon>
        <taxon>asterids</taxon>
        <taxon>campanulids</taxon>
        <taxon>Asterales</taxon>
        <taxon>Asteraceae</taxon>
        <taxon>Cichorioideae</taxon>
        <taxon>Cichorieae</taxon>
        <taxon>Lactucinae</taxon>
        <taxon>Lactuca</taxon>
    </lineage>
</organism>
<evidence type="ECO:0000313" key="1">
    <source>
        <dbReference type="EMBL" id="KAJ0185079.1"/>
    </source>
</evidence>
<proteinExistence type="predicted"/>
<dbReference type="Proteomes" id="UP000235145">
    <property type="component" value="Unassembled WGS sequence"/>
</dbReference>
<protein>
    <submittedName>
        <fullName evidence="1">Uncharacterized protein</fullName>
    </submittedName>
</protein>
<evidence type="ECO:0000313" key="2">
    <source>
        <dbReference type="Proteomes" id="UP000235145"/>
    </source>
</evidence>
<gene>
    <name evidence="1" type="ORF">LSAT_V11C900489940</name>
</gene>
<keyword evidence="2" id="KW-1185">Reference proteome</keyword>
<reference evidence="1 2" key="1">
    <citation type="journal article" date="2017" name="Nat. Commun.">
        <title>Genome assembly with in vitro proximity ligation data and whole-genome triplication in lettuce.</title>
        <authorList>
            <person name="Reyes-Chin-Wo S."/>
            <person name="Wang Z."/>
            <person name="Yang X."/>
            <person name="Kozik A."/>
            <person name="Arikit S."/>
            <person name="Song C."/>
            <person name="Xia L."/>
            <person name="Froenicke L."/>
            <person name="Lavelle D.O."/>
            <person name="Truco M.J."/>
            <person name="Xia R."/>
            <person name="Zhu S."/>
            <person name="Xu C."/>
            <person name="Xu H."/>
            <person name="Xu X."/>
            <person name="Cox K."/>
            <person name="Korf I."/>
            <person name="Meyers B.C."/>
            <person name="Michelmore R.W."/>
        </authorList>
    </citation>
    <scope>NUCLEOTIDE SEQUENCE [LARGE SCALE GENOMIC DNA]</scope>
    <source>
        <strain evidence="2">cv. Salinas</strain>
        <tissue evidence="1">Seedlings</tissue>
    </source>
</reference>